<dbReference type="InterPro" id="IPR002110">
    <property type="entry name" value="Ankyrin_rpt"/>
</dbReference>
<dbReference type="SMART" id="SM00248">
    <property type="entry name" value="ANK"/>
    <property type="match status" value="3"/>
</dbReference>
<evidence type="ECO:0000256" key="2">
    <source>
        <dbReference type="SAM" id="MobiDB-lite"/>
    </source>
</evidence>
<dbReference type="Pfam" id="PF12796">
    <property type="entry name" value="Ank_2"/>
    <property type="match status" value="1"/>
</dbReference>
<feature type="repeat" description="ANK" evidence="1">
    <location>
        <begin position="97"/>
        <end position="129"/>
    </location>
</feature>
<feature type="compositionally biased region" description="Gly residues" evidence="2">
    <location>
        <begin position="271"/>
        <end position="286"/>
    </location>
</feature>
<name>A0A921ZHS4_MANSE</name>
<evidence type="ECO:0000313" key="3">
    <source>
        <dbReference type="EMBL" id="KAG6457996.1"/>
    </source>
</evidence>
<feature type="compositionally biased region" description="Polar residues" evidence="2">
    <location>
        <begin position="400"/>
        <end position="414"/>
    </location>
</feature>
<dbReference type="AlphaFoldDB" id="A0A921ZHS4"/>
<keyword evidence="1" id="KW-0040">ANK repeat</keyword>
<proteinExistence type="predicted"/>
<accession>A0A921ZHS4</accession>
<dbReference type="PROSITE" id="PS50088">
    <property type="entry name" value="ANK_REPEAT"/>
    <property type="match status" value="3"/>
</dbReference>
<feature type="repeat" description="ANK" evidence="1">
    <location>
        <begin position="130"/>
        <end position="162"/>
    </location>
</feature>
<dbReference type="EMBL" id="JH668565">
    <property type="protein sequence ID" value="KAG6457996.1"/>
    <property type="molecule type" value="Genomic_DNA"/>
</dbReference>
<dbReference type="PROSITE" id="PS50297">
    <property type="entry name" value="ANK_REP_REGION"/>
    <property type="match status" value="3"/>
</dbReference>
<feature type="compositionally biased region" description="Basic and acidic residues" evidence="2">
    <location>
        <begin position="436"/>
        <end position="449"/>
    </location>
</feature>
<feature type="compositionally biased region" description="Polar residues" evidence="2">
    <location>
        <begin position="450"/>
        <end position="460"/>
    </location>
</feature>
<feature type="compositionally biased region" description="Basic and acidic residues" evidence="2">
    <location>
        <begin position="207"/>
        <end position="216"/>
    </location>
</feature>
<feature type="compositionally biased region" description="Polar residues" evidence="2">
    <location>
        <begin position="189"/>
        <end position="199"/>
    </location>
</feature>
<gene>
    <name evidence="3" type="ORF">O3G_MSEX010595</name>
</gene>
<feature type="compositionally biased region" description="Low complexity" evidence="2">
    <location>
        <begin position="300"/>
        <end position="314"/>
    </location>
</feature>
<feature type="compositionally biased region" description="Basic and acidic residues" evidence="2">
    <location>
        <begin position="337"/>
        <end position="350"/>
    </location>
</feature>
<feature type="region of interest" description="Disordered" evidence="2">
    <location>
        <begin position="1"/>
        <end position="67"/>
    </location>
</feature>
<sequence>MPSTSRSRGSGRGPDGASRAQVIAPMSERQQLALVMQISSQDAPPAAPTPAEERKRTRQQRNERGETPLHVAAIRGDHDQVKKLLDQGQDPDMPDFAGWTPLHEACSYGWYQVVVVLVNGGANVNAKGLDDDTPLHDATTSGNLKMVKFLIEHGADPFVKNTKGKMPSDYAAPHIYEYLQSLKESTQLSSNVVSSTQDETVGGNKRQYAEDNHEAETADEEGSKRKKKKENEEKEPMGRPLLVGQRGPGRVLTGSKPPGPASKTGASQLGKSGGGQNAKGSGGSGKGNAQSQGKGGSGGKANAQSSHQSKSSGSKGSGSQGGKQDRKSPVASPKPNLGKDSEGDSEEQKSQESSGPKVPPLKIVIPGGGAASRSEQEGEGTRGSGKGRGNMSTLPYVIPCTSNDTGQTSDSSDGNSDDKRPSEGGKAGQRVLRSHRTNDGDKDKDKERTSPQSGSDSRSAQNQLNSNKSPQPSSSVSNISILL</sequence>
<evidence type="ECO:0000256" key="1">
    <source>
        <dbReference type="PROSITE-ProRule" id="PRU00023"/>
    </source>
</evidence>
<organism evidence="3 4">
    <name type="scientific">Manduca sexta</name>
    <name type="common">Tobacco hawkmoth</name>
    <name type="synonym">Tobacco hornworm</name>
    <dbReference type="NCBI Taxonomy" id="7130"/>
    <lineage>
        <taxon>Eukaryota</taxon>
        <taxon>Metazoa</taxon>
        <taxon>Ecdysozoa</taxon>
        <taxon>Arthropoda</taxon>
        <taxon>Hexapoda</taxon>
        <taxon>Insecta</taxon>
        <taxon>Pterygota</taxon>
        <taxon>Neoptera</taxon>
        <taxon>Endopterygota</taxon>
        <taxon>Lepidoptera</taxon>
        <taxon>Glossata</taxon>
        <taxon>Ditrysia</taxon>
        <taxon>Bombycoidea</taxon>
        <taxon>Sphingidae</taxon>
        <taxon>Sphinginae</taxon>
        <taxon>Sphingini</taxon>
        <taxon>Manduca</taxon>
    </lineage>
</organism>
<dbReference type="InterPro" id="IPR053210">
    <property type="entry name" value="ANKRD12"/>
</dbReference>
<feature type="compositionally biased region" description="Basic and acidic residues" evidence="2">
    <location>
        <begin position="51"/>
        <end position="67"/>
    </location>
</feature>
<keyword evidence="4" id="KW-1185">Reference proteome</keyword>
<feature type="repeat" description="ANK" evidence="1">
    <location>
        <begin position="64"/>
        <end position="96"/>
    </location>
</feature>
<feature type="region of interest" description="Disordered" evidence="2">
    <location>
        <begin position="189"/>
        <end position="483"/>
    </location>
</feature>
<dbReference type="PANTHER" id="PTHR24149:SF14">
    <property type="entry name" value="ANKYRIN REPEAT DOMAIN 12"/>
    <property type="match status" value="1"/>
</dbReference>
<protein>
    <submittedName>
        <fullName evidence="3">Uncharacterized protein</fullName>
    </submittedName>
</protein>
<reference evidence="3" key="2">
    <citation type="submission" date="2020-12" db="EMBL/GenBank/DDBJ databases">
        <authorList>
            <person name="Kanost M."/>
        </authorList>
    </citation>
    <scope>NUCLEOTIDE SEQUENCE</scope>
</reference>
<dbReference type="GO" id="GO:0005654">
    <property type="term" value="C:nucleoplasm"/>
    <property type="evidence" value="ECO:0007669"/>
    <property type="project" value="TreeGrafter"/>
</dbReference>
<feature type="compositionally biased region" description="Low complexity" evidence="2">
    <location>
        <begin position="461"/>
        <end position="483"/>
    </location>
</feature>
<dbReference type="PANTHER" id="PTHR24149">
    <property type="entry name" value="ANKYRIN REPEAT DOMAIN-CONTAINING PROTEIN 12"/>
    <property type="match status" value="1"/>
</dbReference>
<reference evidence="3" key="1">
    <citation type="journal article" date="2016" name="Insect Biochem. Mol. Biol.">
        <title>Multifaceted biological insights from a draft genome sequence of the tobacco hornworm moth, Manduca sexta.</title>
        <authorList>
            <person name="Kanost M.R."/>
            <person name="Arrese E.L."/>
            <person name="Cao X."/>
            <person name="Chen Y.R."/>
            <person name="Chellapilla S."/>
            <person name="Goldsmith M.R."/>
            <person name="Grosse-Wilde E."/>
            <person name="Heckel D.G."/>
            <person name="Herndon N."/>
            <person name="Jiang H."/>
            <person name="Papanicolaou A."/>
            <person name="Qu J."/>
            <person name="Soulages J.L."/>
            <person name="Vogel H."/>
            <person name="Walters J."/>
            <person name="Waterhouse R.M."/>
            <person name="Ahn S.J."/>
            <person name="Almeida F.C."/>
            <person name="An C."/>
            <person name="Aqrawi P."/>
            <person name="Bretschneider A."/>
            <person name="Bryant W.B."/>
            <person name="Bucks S."/>
            <person name="Chao H."/>
            <person name="Chevignon G."/>
            <person name="Christen J.M."/>
            <person name="Clarke D.F."/>
            <person name="Dittmer N.T."/>
            <person name="Ferguson L.C.F."/>
            <person name="Garavelou S."/>
            <person name="Gordon K.H.J."/>
            <person name="Gunaratna R.T."/>
            <person name="Han Y."/>
            <person name="Hauser F."/>
            <person name="He Y."/>
            <person name="Heidel-Fischer H."/>
            <person name="Hirsh A."/>
            <person name="Hu Y."/>
            <person name="Jiang H."/>
            <person name="Kalra D."/>
            <person name="Klinner C."/>
            <person name="Konig C."/>
            <person name="Kovar C."/>
            <person name="Kroll A.R."/>
            <person name="Kuwar S.S."/>
            <person name="Lee S.L."/>
            <person name="Lehman R."/>
            <person name="Li K."/>
            <person name="Li Z."/>
            <person name="Liang H."/>
            <person name="Lovelace S."/>
            <person name="Lu Z."/>
            <person name="Mansfield J.H."/>
            <person name="McCulloch K.J."/>
            <person name="Mathew T."/>
            <person name="Morton B."/>
            <person name="Muzny D.M."/>
            <person name="Neunemann D."/>
            <person name="Ongeri F."/>
            <person name="Pauchet Y."/>
            <person name="Pu L.L."/>
            <person name="Pyrousis I."/>
            <person name="Rao X.J."/>
            <person name="Redding A."/>
            <person name="Roesel C."/>
            <person name="Sanchez-Gracia A."/>
            <person name="Schaack S."/>
            <person name="Shukla A."/>
            <person name="Tetreau G."/>
            <person name="Wang Y."/>
            <person name="Xiong G.H."/>
            <person name="Traut W."/>
            <person name="Walsh T.K."/>
            <person name="Worley K.C."/>
            <person name="Wu D."/>
            <person name="Wu W."/>
            <person name="Wu Y.Q."/>
            <person name="Zhang X."/>
            <person name="Zou Z."/>
            <person name="Zucker H."/>
            <person name="Briscoe A.D."/>
            <person name="Burmester T."/>
            <person name="Clem R.J."/>
            <person name="Feyereisen R."/>
            <person name="Grimmelikhuijzen C.J.P."/>
            <person name="Hamodrakas S.J."/>
            <person name="Hansson B.S."/>
            <person name="Huguet E."/>
            <person name="Jermiin L.S."/>
            <person name="Lan Q."/>
            <person name="Lehman H.K."/>
            <person name="Lorenzen M."/>
            <person name="Merzendorfer H."/>
            <person name="Michalopoulos I."/>
            <person name="Morton D.B."/>
            <person name="Muthukrishnan S."/>
            <person name="Oakeshott J.G."/>
            <person name="Palmer W."/>
            <person name="Park Y."/>
            <person name="Passarelli A.L."/>
            <person name="Rozas J."/>
            <person name="Schwartz L.M."/>
            <person name="Smith W."/>
            <person name="Southgate A."/>
            <person name="Vilcinskas A."/>
            <person name="Vogt R."/>
            <person name="Wang P."/>
            <person name="Werren J."/>
            <person name="Yu X.Q."/>
            <person name="Zhou J.J."/>
            <person name="Brown S.J."/>
            <person name="Scherer S.E."/>
            <person name="Richards S."/>
            <person name="Blissard G.W."/>
        </authorList>
    </citation>
    <scope>NUCLEOTIDE SEQUENCE</scope>
</reference>
<evidence type="ECO:0000313" key="4">
    <source>
        <dbReference type="Proteomes" id="UP000791440"/>
    </source>
</evidence>
<dbReference type="Proteomes" id="UP000791440">
    <property type="component" value="Unassembled WGS sequence"/>
</dbReference>
<comment type="caution">
    <text evidence="3">The sequence shown here is derived from an EMBL/GenBank/DDBJ whole genome shotgun (WGS) entry which is preliminary data.</text>
</comment>